<keyword evidence="1" id="KW-0460">Magnesium</keyword>
<dbReference type="Gene3D" id="3.30.70.270">
    <property type="match status" value="1"/>
</dbReference>
<evidence type="ECO:0000259" key="4">
    <source>
        <dbReference type="Pfam" id="PF17919"/>
    </source>
</evidence>
<dbReference type="PROSITE" id="PS00141">
    <property type="entry name" value="ASP_PROTEASE"/>
    <property type="match status" value="1"/>
</dbReference>
<dbReference type="InterPro" id="IPR001969">
    <property type="entry name" value="Aspartic_peptidase_AS"/>
</dbReference>
<accession>A0ABR3N9N9</accession>
<keyword evidence="2" id="KW-0229">DNA integration</keyword>
<dbReference type="Gene3D" id="3.10.20.370">
    <property type="match status" value="1"/>
</dbReference>
<protein>
    <recommendedName>
        <fullName evidence="4">Reverse transcriptase/retrotransposon-derived protein RNase H-like domain-containing protein</fullName>
    </recommendedName>
</protein>
<dbReference type="Pfam" id="PF17919">
    <property type="entry name" value="RT_RNaseH_2"/>
    <property type="match status" value="1"/>
</dbReference>
<reference evidence="5 6" key="1">
    <citation type="submission" date="2023-09" db="EMBL/GenBank/DDBJ databases">
        <authorList>
            <person name="Wang M."/>
        </authorList>
    </citation>
    <scope>NUCLEOTIDE SEQUENCE [LARGE SCALE GENOMIC DNA]</scope>
    <source>
        <strain evidence="5">GT-2023</strain>
        <tissue evidence="5">Liver</tissue>
    </source>
</reference>
<organism evidence="5 6">
    <name type="scientific">Cirrhinus molitorella</name>
    <name type="common">mud carp</name>
    <dbReference type="NCBI Taxonomy" id="172907"/>
    <lineage>
        <taxon>Eukaryota</taxon>
        <taxon>Metazoa</taxon>
        <taxon>Chordata</taxon>
        <taxon>Craniata</taxon>
        <taxon>Vertebrata</taxon>
        <taxon>Euteleostomi</taxon>
        <taxon>Actinopterygii</taxon>
        <taxon>Neopterygii</taxon>
        <taxon>Teleostei</taxon>
        <taxon>Ostariophysi</taxon>
        <taxon>Cypriniformes</taxon>
        <taxon>Cyprinidae</taxon>
        <taxon>Labeoninae</taxon>
        <taxon>Labeonini</taxon>
        <taxon>Cirrhinus</taxon>
    </lineage>
</organism>
<sequence length="264" mass="29185">MLDADKPYLTEGLVGPVSKVPVQIEGIYAKALLDSGSQVTLVYCSFYDTYLKHLELQPVKNLEIWGLSSHKYPYDGYLPLRLEFTEGVAGVHQVIDTLAIVCPDPVKREGIAIILASAPDRLPSSAGSAKKRNKNSPVSNTKPCYKSSEPFGSRWTVQCDTAFQTLKNCLTQTPVLAFADAQKPYVLHVDASIDGLGGVLYQEHEEGLRPVAFISRSLSPSERNYPAHKLEFLALKWAVVDKLHDYLYGVPFEVRTDNNPAGYP</sequence>
<dbReference type="CDD" id="cd09274">
    <property type="entry name" value="RNase_HI_RT_Ty3"/>
    <property type="match status" value="1"/>
</dbReference>
<dbReference type="PANTHER" id="PTHR34072:SF43">
    <property type="entry name" value="RIBONUCLEASE H"/>
    <property type="match status" value="1"/>
</dbReference>
<evidence type="ECO:0000256" key="3">
    <source>
        <dbReference type="SAM" id="MobiDB-lite"/>
    </source>
</evidence>
<feature type="region of interest" description="Disordered" evidence="3">
    <location>
        <begin position="121"/>
        <end position="145"/>
    </location>
</feature>
<dbReference type="InterPro" id="IPR043128">
    <property type="entry name" value="Rev_trsase/Diguanyl_cyclase"/>
</dbReference>
<proteinExistence type="predicted"/>
<gene>
    <name evidence="5" type="ORF">QQF64_026461</name>
</gene>
<dbReference type="InterPro" id="IPR041577">
    <property type="entry name" value="RT_RNaseH_2"/>
</dbReference>
<name>A0ABR3N9N9_9TELE</name>
<dbReference type="Proteomes" id="UP001558613">
    <property type="component" value="Unassembled WGS sequence"/>
</dbReference>
<keyword evidence="6" id="KW-1185">Reference proteome</keyword>
<evidence type="ECO:0000256" key="1">
    <source>
        <dbReference type="ARBA" id="ARBA00022842"/>
    </source>
</evidence>
<evidence type="ECO:0000256" key="2">
    <source>
        <dbReference type="ARBA" id="ARBA00022908"/>
    </source>
</evidence>
<dbReference type="EMBL" id="JAYMGO010000005">
    <property type="protein sequence ID" value="KAL1273647.1"/>
    <property type="molecule type" value="Genomic_DNA"/>
</dbReference>
<evidence type="ECO:0000313" key="5">
    <source>
        <dbReference type="EMBL" id="KAL1273647.1"/>
    </source>
</evidence>
<feature type="domain" description="Reverse transcriptase/retrotransposon-derived protein RNase H-like" evidence="4">
    <location>
        <begin position="155"/>
        <end position="254"/>
    </location>
</feature>
<dbReference type="SUPFAM" id="SSF56672">
    <property type="entry name" value="DNA/RNA polymerases"/>
    <property type="match status" value="1"/>
</dbReference>
<dbReference type="PANTHER" id="PTHR34072">
    <property type="entry name" value="ENZYMATIC POLYPROTEIN-RELATED"/>
    <property type="match status" value="1"/>
</dbReference>
<dbReference type="InterPro" id="IPR043502">
    <property type="entry name" value="DNA/RNA_pol_sf"/>
</dbReference>
<comment type="caution">
    <text evidence="5">The sequence shown here is derived from an EMBL/GenBank/DDBJ whole genome shotgun (WGS) entry which is preliminary data.</text>
</comment>
<evidence type="ECO:0000313" key="6">
    <source>
        <dbReference type="Proteomes" id="UP001558613"/>
    </source>
</evidence>